<accession>A0A4R6ZNA9</accession>
<dbReference type="AlphaFoldDB" id="A0A4R6ZNA9"/>
<dbReference type="CDD" id="cd09024">
    <property type="entry name" value="Aldose_epim_lacX"/>
    <property type="match status" value="1"/>
</dbReference>
<sequence length="289" mass="32685">MMLRLENDAILVELKEDGAELTRIFDKNSQKDFLWHADGAFWARHSPVLFPTVGRLVEDTYLVDGKPFRLGQHGFARDRLFHVTQQEEQSITLRLESDADSLAIYPFQFALEISYRIEGGTIHVGYHVENLDDKTMYFSIGAHPAFNVPFVPGEVFEDYYLEFGAEEKLETLTLAGPYLSGEKKKIVDGKKVALNYELFGNDALIFEGLTKNEVTIRSRKNRHFVKVAFPGFKYVGIWTPKPGTPFLCIEPWFGIADAAGESVELKDKRGIEALDIGADFSSEYTITIG</sequence>
<organism evidence="1 2">
    <name type="scientific">Listeria rocourtiae</name>
    <dbReference type="NCBI Taxonomy" id="647910"/>
    <lineage>
        <taxon>Bacteria</taxon>
        <taxon>Bacillati</taxon>
        <taxon>Bacillota</taxon>
        <taxon>Bacilli</taxon>
        <taxon>Bacillales</taxon>
        <taxon>Listeriaceae</taxon>
        <taxon>Listeria</taxon>
    </lineage>
</organism>
<dbReference type="PANTHER" id="PTHR11122:SF13">
    <property type="entry name" value="GLUCOSE-6-PHOSPHATE 1-EPIMERASE"/>
    <property type="match status" value="1"/>
</dbReference>
<dbReference type="Pfam" id="PF01263">
    <property type="entry name" value="Aldose_epim"/>
    <property type="match status" value="1"/>
</dbReference>
<dbReference type="InterPro" id="IPR014718">
    <property type="entry name" value="GH-type_carb-bd"/>
</dbReference>
<dbReference type="Proteomes" id="UP000295558">
    <property type="component" value="Unassembled WGS sequence"/>
</dbReference>
<protein>
    <submittedName>
        <fullName evidence="1">Galactose mutarotase-like enzyme</fullName>
    </submittedName>
</protein>
<evidence type="ECO:0000313" key="2">
    <source>
        <dbReference type="Proteomes" id="UP000295558"/>
    </source>
</evidence>
<dbReference type="GO" id="GO:0016853">
    <property type="term" value="F:isomerase activity"/>
    <property type="evidence" value="ECO:0007669"/>
    <property type="project" value="InterPro"/>
</dbReference>
<proteinExistence type="predicted"/>
<dbReference type="GO" id="GO:0005975">
    <property type="term" value="P:carbohydrate metabolic process"/>
    <property type="evidence" value="ECO:0007669"/>
    <property type="project" value="InterPro"/>
</dbReference>
<dbReference type="Gene3D" id="2.70.98.10">
    <property type="match status" value="1"/>
</dbReference>
<name>A0A4R6ZNA9_9LIST</name>
<dbReference type="PANTHER" id="PTHR11122">
    <property type="entry name" value="APOSPORY-ASSOCIATED PROTEIN C-RELATED"/>
    <property type="match status" value="1"/>
</dbReference>
<dbReference type="STRING" id="1265846.PROCOU_03229"/>
<dbReference type="SUPFAM" id="SSF74650">
    <property type="entry name" value="Galactose mutarotase-like"/>
    <property type="match status" value="1"/>
</dbReference>
<dbReference type="InterPro" id="IPR037481">
    <property type="entry name" value="LacX"/>
</dbReference>
<dbReference type="EMBL" id="SNZK01000003">
    <property type="protein sequence ID" value="TDR53977.1"/>
    <property type="molecule type" value="Genomic_DNA"/>
</dbReference>
<gene>
    <name evidence="1" type="ORF">DFP96_10373</name>
</gene>
<evidence type="ECO:0000313" key="1">
    <source>
        <dbReference type="EMBL" id="TDR53977.1"/>
    </source>
</evidence>
<comment type="caution">
    <text evidence="1">The sequence shown here is derived from an EMBL/GenBank/DDBJ whole genome shotgun (WGS) entry which is preliminary data.</text>
</comment>
<dbReference type="InterPro" id="IPR011013">
    <property type="entry name" value="Gal_mutarotase_sf_dom"/>
</dbReference>
<dbReference type="InterPro" id="IPR008183">
    <property type="entry name" value="Aldose_1/G6P_1-epimerase"/>
</dbReference>
<dbReference type="GO" id="GO:0030246">
    <property type="term" value="F:carbohydrate binding"/>
    <property type="evidence" value="ECO:0007669"/>
    <property type="project" value="InterPro"/>
</dbReference>
<keyword evidence="2" id="KW-1185">Reference proteome</keyword>
<reference evidence="1 2" key="1">
    <citation type="submission" date="2019-03" db="EMBL/GenBank/DDBJ databases">
        <title>Genomic Encyclopedia of Type Strains, Phase III (KMG-III): the genomes of soil and plant-associated and newly described type strains.</title>
        <authorList>
            <person name="Whitman W."/>
        </authorList>
    </citation>
    <scope>NUCLEOTIDE SEQUENCE [LARGE SCALE GENOMIC DNA]</scope>
    <source>
        <strain evidence="1 2">CECT 7972</strain>
    </source>
</reference>